<organism evidence="6 9">
    <name type="scientific">Thalassospira lucentensis</name>
    <dbReference type="NCBI Taxonomy" id="168935"/>
    <lineage>
        <taxon>Bacteria</taxon>
        <taxon>Pseudomonadati</taxon>
        <taxon>Pseudomonadota</taxon>
        <taxon>Alphaproteobacteria</taxon>
        <taxon>Rhodospirillales</taxon>
        <taxon>Thalassospiraceae</taxon>
        <taxon>Thalassospira</taxon>
    </lineage>
</organism>
<dbReference type="InterPro" id="IPR001647">
    <property type="entry name" value="HTH_TetR"/>
</dbReference>
<dbReference type="Pfam" id="PF00440">
    <property type="entry name" value="TetR_N"/>
    <property type="match status" value="1"/>
</dbReference>
<evidence type="ECO:0000256" key="4">
    <source>
        <dbReference type="PROSITE-ProRule" id="PRU00335"/>
    </source>
</evidence>
<evidence type="ECO:0000256" key="2">
    <source>
        <dbReference type="ARBA" id="ARBA00023125"/>
    </source>
</evidence>
<reference evidence="8 9" key="1">
    <citation type="journal article" date="2018" name="Nat. Biotechnol.">
        <title>A standardized bacterial taxonomy based on genome phylogeny substantially revises the tree of life.</title>
        <authorList>
            <person name="Parks D.H."/>
            <person name="Chuvochina M."/>
            <person name="Waite D.W."/>
            <person name="Rinke C."/>
            <person name="Skarshewski A."/>
            <person name="Chaumeil P.A."/>
            <person name="Hugenholtz P."/>
        </authorList>
    </citation>
    <scope>NUCLEOTIDE SEQUENCE [LARGE SCALE GENOMIC DNA]</scope>
    <source>
        <strain evidence="6">UBA8707</strain>
        <strain evidence="7">UBA9881</strain>
    </source>
</reference>
<comment type="caution">
    <text evidence="6">The sequence shown here is derived from an EMBL/GenBank/DDBJ whole genome shotgun (WGS) entry which is preliminary data.</text>
</comment>
<proteinExistence type="predicted"/>
<dbReference type="PANTHER" id="PTHR47506">
    <property type="entry name" value="TRANSCRIPTIONAL REGULATORY PROTEIN"/>
    <property type="match status" value="1"/>
</dbReference>
<dbReference type="SUPFAM" id="SSF46689">
    <property type="entry name" value="Homeodomain-like"/>
    <property type="match status" value="1"/>
</dbReference>
<dbReference type="PROSITE" id="PS01081">
    <property type="entry name" value="HTH_TETR_1"/>
    <property type="match status" value="1"/>
</dbReference>
<evidence type="ECO:0000256" key="1">
    <source>
        <dbReference type="ARBA" id="ARBA00023015"/>
    </source>
</evidence>
<evidence type="ECO:0000256" key="3">
    <source>
        <dbReference type="ARBA" id="ARBA00023163"/>
    </source>
</evidence>
<dbReference type="Proteomes" id="UP000264753">
    <property type="component" value="Unassembled WGS sequence"/>
</dbReference>
<dbReference type="PANTHER" id="PTHR47506:SF1">
    <property type="entry name" value="HTH-TYPE TRANSCRIPTIONAL REGULATOR YJDC"/>
    <property type="match status" value="1"/>
</dbReference>
<dbReference type="InterPro" id="IPR036271">
    <property type="entry name" value="Tet_transcr_reg_TetR-rel_C_sf"/>
</dbReference>
<gene>
    <name evidence="6" type="ORF">DEF21_02790</name>
    <name evidence="7" type="ORF">DHR80_15085</name>
</gene>
<accession>A0A358HNU1</accession>
<evidence type="ECO:0000313" key="9">
    <source>
        <dbReference type="Proteomes" id="UP000264753"/>
    </source>
</evidence>
<evidence type="ECO:0000313" key="8">
    <source>
        <dbReference type="Proteomes" id="UP000264179"/>
    </source>
</evidence>
<feature type="domain" description="HTH tetR-type" evidence="5">
    <location>
        <begin position="1"/>
        <end position="50"/>
    </location>
</feature>
<dbReference type="InterPro" id="IPR023772">
    <property type="entry name" value="DNA-bd_HTH_TetR-type_CS"/>
</dbReference>
<keyword evidence="2 4" id="KW-0238">DNA-binding</keyword>
<name>A0A358HNU1_9PROT</name>
<evidence type="ECO:0000313" key="7">
    <source>
        <dbReference type="EMBL" id="HCW68491.1"/>
    </source>
</evidence>
<dbReference type="Gene3D" id="1.10.357.10">
    <property type="entry name" value="Tetracycline Repressor, domain 2"/>
    <property type="match status" value="1"/>
</dbReference>
<dbReference type="InterPro" id="IPR009057">
    <property type="entry name" value="Homeodomain-like_sf"/>
</dbReference>
<keyword evidence="1" id="KW-0805">Transcription regulation</keyword>
<protein>
    <submittedName>
        <fullName evidence="6">TetR/AcrR family transcriptional regulator</fullName>
    </submittedName>
</protein>
<dbReference type="Proteomes" id="UP000264179">
    <property type="component" value="Unassembled WGS sequence"/>
</dbReference>
<dbReference type="AlphaFoldDB" id="A0A358HNU1"/>
<dbReference type="PROSITE" id="PS50977">
    <property type="entry name" value="HTH_TETR_2"/>
    <property type="match status" value="1"/>
</dbReference>
<keyword evidence="3" id="KW-0804">Transcription</keyword>
<dbReference type="EMBL" id="DOOG01000027">
    <property type="protein sequence ID" value="HBU96820.1"/>
    <property type="molecule type" value="Genomic_DNA"/>
</dbReference>
<dbReference type="GO" id="GO:0003677">
    <property type="term" value="F:DNA binding"/>
    <property type="evidence" value="ECO:0007669"/>
    <property type="project" value="UniProtKB-UniRule"/>
</dbReference>
<dbReference type="Gene3D" id="1.10.10.60">
    <property type="entry name" value="Homeodomain-like"/>
    <property type="match status" value="1"/>
</dbReference>
<sequence>MHMFRRYGYEGVSIADLTTAIGIAPPSLYSAFSSKAGLYREALDLYEGLPGAIDGMKGAKSLEQALAGLLHAAIRAVTAEERGCMISTGLVEGAIEQQELVRELGDRRRALRDNIANALCQWVDRPEAERLATYVSVIQQGMSVQARDGATAEELSRIAEDTVAGILFRYSKGAC</sequence>
<dbReference type="SUPFAM" id="SSF48498">
    <property type="entry name" value="Tetracyclin repressor-like, C-terminal domain"/>
    <property type="match status" value="1"/>
</dbReference>
<feature type="DNA-binding region" description="H-T-H motif" evidence="4">
    <location>
        <begin position="13"/>
        <end position="32"/>
    </location>
</feature>
<evidence type="ECO:0000313" key="6">
    <source>
        <dbReference type="EMBL" id="HBU96820.1"/>
    </source>
</evidence>
<dbReference type="EMBL" id="DPOP01000119">
    <property type="protein sequence ID" value="HCW68491.1"/>
    <property type="molecule type" value="Genomic_DNA"/>
</dbReference>
<evidence type="ECO:0000259" key="5">
    <source>
        <dbReference type="PROSITE" id="PS50977"/>
    </source>
</evidence>